<dbReference type="InterPro" id="IPR007921">
    <property type="entry name" value="CHAP_dom"/>
</dbReference>
<dbReference type="InterPro" id="IPR036366">
    <property type="entry name" value="PGBDSf"/>
</dbReference>
<dbReference type="Proteomes" id="UP000245429">
    <property type="component" value="Chromosome"/>
</dbReference>
<dbReference type="AlphaFoldDB" id="A0A2U8QWZ6"/>
<organism evidence="3 4">
    <name type="scientific">Flavobacterium sediminis</name>
    <dbReference type="NCBI Taxonomy" id="2201181"/>
    <lineage>
        <taxon>Bacteria</taxon>
        <taxon>Pseudomonadati</taxon>
        <taxon>Bacteroidota</taxon>
        <taxon>Flavobacteriia</taxon>
        <taxon>Flavobacteriales</taxon>
        <taxon>Flavobacteriaceae</taxon>
        <taxon>Flavobacterium</taxon>
    </lineage>
</organism>
<evidence type="ECO:0000259" key="2">
    <source>
        <dbReference type="Pfam" id="PF05257"/>
    </source>
</evidence>
<dbReference type="EMBL" id="CP029463">
    <property type="protein sequence ID" value="AWM14404.1"/>
    <property type="molecule type" value="Genomic_DNA"/>
</dbReference>
<sequence>MNYPGRIIKKGESDKTIVKAIQERINELGIANLVVDGDFGYKTHNAVKLYQSRTLDENGFPLIADGKVGPITWKFLFGEESIPVVTTTDDVFLQKVIEIARTQIGELEDPLGSNRGPMVDEYLGSVGLSGGYAWCMSFVYWCFDEAAKELGQTNPLVKTGGCLYQWDKTIQPKITAKDAVNDPELIVPGAVFIISYGSGLGHTGIVESVQGGYITTIEGNTNNTNSREGIGVFRLSSRKINSVNKGFITCSA</sequence>
<dbReference type="OrthoDB" id="9813532at2"/>
<evidence type="ECO:0000313" key="4">
    <source>
        <dbReference type="Proteomes" id="UP000245429"/>
    </source>
</evidence>
<reference evidence="3 4" key="1">
    <citation type="submission" date="2018-05" db="EMBL/GenBank/DDBJ databases">
        <title>Flavobacterium sp. MEBiC07310.</title>
        <authorList>
            <person name="Baek K."/>
        </authorList>
    </citation>
    <scope>NUCLEOTIDE SEQUENCE [LARGE SCALE GENOMIC DNA]</scope>
    <source>
        <strain evidence="3 4">MEBiC07310</strain>
    </source>
</reference>
<dbReference type="RefSeq" id="WP_109569764.1">
    <property type="nucleotide sequence ID" value="NZ_CP029463.1"/>
</dbReference>
<dbReference type="Gene3D" id="1.10.101.10">
    <property type="entry name" value="PGBD-like superfamily/PGBD"/>
    <property type="match status" value="1"/>
</dbReference>
<feature type="domain" description="Peptidoglycan binding-like" evidence="1">
    <location>
        <begin position="18"/>
        <end position="76"/>
    </location>
</feature>
<evidence type="ECO:0000313" key="3">
    <source>
        <dbReference type="EMBL" id="AWM14404.1"/>
    </source>
</evidence>
<dbReference type="Pfam" id="PF01471">
    <property type="entry name" value="PG_binding_1"/>
    <property type="match status" value="1"/>
</dbReference>
<dbReference type="Gene3D" id="3.90.1720.10">
    <property type="entry name" value="endopeptidase domain like (from Nostoc punctiforme)"/>
    <property type="match status" value="1"/>
</dbReference>
<gene>
    <name evidence="3" type="ORF">DI487_11420</name>
</gene>
<accession>A0A2U8QWZ6</accession>
<name>A0A2U8QWZ6_9FLAO</name>
<proteinExistence type="predicted"/>
<dbReference type="InterPro" id="IPR002477">
    <property type="entry name" value="Peptidoglycan-bd-like"/>
</dbReference>
<dbReference type="SUPFAM" id="SSF47090">
    <property type="entry name" value="PGBD-like"/>
    <property type="match status" value="1"/>
</dbReference>
<keyword evidence="4" id="KW-1185">Reference proteome</keyword>
<feature type="domain" description="Peptidase C51" evidence="2">
    <location>
        <begin position="129"/>
        <end position="220"/>
    </location>
</feature>
<dbReference type="InterPro" id="IPR036365">
    <property type="entry name" value="PGBD-like_sf"/>
</dbReference>
<dbReference type="Pfam" id="PF05257">
    <property type="entry name" value="CHAP"/>
    <property type="match status" value="1"/>
</dbReference>
<dbReference type="InterPro" id="IPR038765">
    <property type="entry name" value="Papain-like_cys_pep_sf"/>
</dbReference>
<protein>
    <submittedName>
        <fullName evidence="3">CHAP domain-containing protein</fullName>
    </submittedName>
</protein>
<evidence type="ECO:0000259" key="1">
    <source>
        <dbReference type="Pfam" id="PF01471"/>
    </source>
</evidence>
<dbReference type="SUPFAM" id="SSF54001">
    <property type="entry name" value="Cysteine proteinases"/>
    <property type="match status" value="1"/>
</dbReference>
<dbReference type="KEGG" id="fse:DI487_11420"/>